<dbReference type="PANTHER" id="PTHR30477:SF8">
    <property type="entry name" value="METAL TRANSPORT SYSTEM MEMBRANE PROTEIN CT_070-RELATED"/>
    <property type="match status" value="1"/>
</dbReference>
<keyword evidence="4" id="KW-1003">Cell membrane</keyword>
<dbReference type="EMBL" id="JBHRVQ010000001">
    <property type="protein sequence ID" value="MFC3387016.1"/>
    <property type="molecule type" value="Genomic_DNA"/>
</dbReference>
<keyword evidence="6 9" id="KW-1133">Transmembrane helix</keyword>
<feature type="transmembrane region" description="Helical" evidence="9">
    <location>
        <begin position="140"/>
        <end position="159"/>
    </location>
</feature>
<dbReference type="PANTHER" id="PTHR30477">
    <property type="entry name" value="ABC-TRANSPORTER METAL-BINDING PROTEIN"/>
    <property type="match status" value="1"/>
</dbReference>
<feature type="transmembrane region" description="Helical" evidence="9">
    <location>
        <begin position="88"/>
        <end position="108"/>
    </location>
</feature>
<gene>
    <name evidence="11" type="ORF">ACFOEO_00155</name>
</gene>
<feature type="transmembrane region" description="Helical" evidence="9">
    <location>
        <begin position="34"/>
        <end position="51"/>
    </location>
</feature>
<evidence type="ECO:0000256" key="8">
    <source>
        <dbReference type="RuleBase" id="RU003943"/>
    </source>
</evidence>
<evidence type="ECO:0000259" key="10">
    <source>
        <dbReference type="Pfam" id="PF14947"/>
    </source>
</evidence>
<name>A0ABV7N355_9STAP</name>
<feature type="transmembrane region" description="Helical" evidence="9">
    <location>
        <begin position="6"/>
        <end position="25"/>
    </location>
</feature>
<comment type="similarity">
    <text evidence="2 8">Belongs to the ABC-3 integral membrane protein family.</text>
</comment>
<evidence type="ECO:0000256" key="1">
    <source>
        <dbReference type="ARBA" id="ARBA00004651"/>
    </source>
</evidence>
<dbReference type="Pfam" id="PF00950">
    <property type="entry name" value="ABC-3"/>
    <property type="match status" value="1"/>
</dbReference>
<feature type="domain" description="ArnR1-like winged helix-turn-helix" evidence="10">
    <location>
        <begin position="295"/>
        <end position="357"/>
    </location>
</feature>
<accession>A0ABV7N355</accession>
<dbReference type="SUPFAM" id="SSF46785">
    <property type="entry name" value="Winged helix' DNA-binding domain"/>
    <property type="match status" value="1"/>
</dbReference>
<evidence type="ECO:0000256" key="7">
    <source>
        <dbReference type="ARBA" id="ARBA00023136"/>
    </source>
</evidence>
<feature type="transmembrane region" description="Helical" evidence="9">
    <location>
        <begin position="200"/>
        <end position="221"/>
    </location>
</feature>
<evidence type="ECO:0000256" key="4">
    <source>
        <dbReference type="ARBA" id="ARBA00022475"/>
    </source>
</evidence>
<dbReference type="RefSeq" id="WP_380650447.1">
    <property type="nucleotide sequence ID" value="NZ_JBHRVQ010000001.1"/>
</dbReference>
<keyword evidence="3 8" id="KW-0813">Transport</keyword>
<feature type="transmembrane region" description="Helical" evidence="9">
    <location>
        <begin position="255"/>
        <end position="277"/>
    </location>
</feature>
<dbReference type="InterPro" id="IPR036390">
    <property type="entry name" value="WH_DNA-bd_sf"/>
</dbReference>
<dbReference type="InterPro" id="IPR036388">
    <property type="entry name" value="WH-like_DNA-bd_sf"/>
</dbReference>
<evidence type="ECO:0000256" key="3">
    <source>
        <dbReference type="ARBA" id="ARBA00022448"/>
    </source>
</evidence>
<proteinExistence type="inferred from homology"/>
<dbReference type="Gene3D" id="1.10.10.10">
    <property type="entry name" value="Winged helix-like DNA-binding domain superfamily/Winged helix DNA-binding domain"/>
    <property type="match status" value="1"/>
</dbReference>
<reference evidence="12" key="1">
    <citation type="journal article" date="2019" name="Int. J. Syst. Evol. Microbiol.">
        <title>The Global Catalogue of Microorganisms (GCM) 10K type strain sequencing project: providing services to taxonomists for standard genome sequencing and annotation.</title>
        <authorList>
            <consortium name="The Broad Institute Genomics Platform"/>
            <consortium name="The Broad Institute Genome Sequencing Center for Infectious Disease"/>
            <person name="Wu L."/>
            <person name="Ma J."/>
        </authorList>
    </citation>
    <scope>NUCLEOTIDE SEQUENCE [LARGE SCALE GENOMIC DNA]</scope>
    <source>
        <strain evidence="12">CCM 7756</strain>
    </source>
</reference>
<comment type="subcellular location">
    <subcellularLocation>
        <location evidence="1 8">Cell membrane</location>
        <topology evidence="1 8">Multi-pass membrane protein</topology>
    </subcellularLocation>
</comment>
<organism evidence="11 12">
    <name type="scientific">Salinicoccus sesuvii</name>
    <dbReference type="NCBI Taxonomy" id="868281"/>
    <lineage>
        <taxon>Bacteria</taxon>
        <taxon>Bacillati</taxon>
        <taxon>Bacillota</taxon>
        <taxon>Bacilli</taxon>
        <taxon>Bacillales</taxon>
        <taxon>Staphylococcaceae</taxon>
        <taxon>Salinicoccus</taxon>
    </lineage>
</organism>
<keyword evidence="12" id="KW-1185">Reference proteome</keyword>
<evidence type="ECO:0000313" key="12">
    <source>
        <dbReference type="Proteomes" id="UP001595637"/>
    </source>
</evidence>
<keyword evidence="7 9" id="KW-0472">Membrane</keyword>
<feature type="transmembrane region" description="Helical" evidence="9">
    <location>
        <begin position="228"/>
        <end position="249"/>
    </location>
</feature>
<dbReference type="InterPro" id="IPR038723">
    <property type="entry name" value="ArnR1-like_HTH"/>
</dbReference>
<dbReference type="SUPFAM" id="SSF81345">
    <property type="entry name" value="ABC transporter involved in vitamin B12 uptake, BtuC"/>
    <property type="match status" value="1"/>
</dbReference>
<dbReference type="Proteomes" id="UP001595637">
    <property type="component" value="Unassembled WGS sequence"/>
</dbReference>
<protein>
    <submittedName>
        <fullName evidence="11">Metal ABC transporter permease</fullName>
    </submittedName>
</protein>
<keyword evidence="5 8" id="KW-0812">Transmembrane</keyword>
<evidence type="ECO:0000256" key="6">
    <source>
        <dbReference type="ARBA" id="ARBA00022989"/>
    </source>
</evidence>
<dbReference type="InterPro" id="IPR001626">
    <property type="entry name" value="ABC_TroCD"/>
</dbReference>
<dbReference type="CDD" id="cd06550">
    <property type="entry name" value="TM_ABC_iron-siderophores_like"/>
    <property type="match status" value="1"/>
</dbReference>
<evidence type="ECO:0000256" key="5">
    <source>
        <dbReference type="ARBA" id="ARBA00022692"/>
    </source>
</evidence>
<comment type="caution">
    <text evidence="11">The sequence shown here is derived from an EMBL/GenBank/DDBJ whole genome shotgun (WGS) entry which is preliminary data.</text>
</comment>
<evidence type="ECO:0000256" key="9">
    <source>
        <dbReference type="SAM" id="Phobius"/>
    </source>
</evidence>
<feature type="transmembrane region" description="Helical" evidence="9">
    <location>
        <begin position="171"/>
        <end position="194"/>
    </location>
</feature>
<evidence type="ECO:0000256" key="2">
    <source>
        <dbReference type="ARBA" id="ARBA00008034"/>
    </source>
</evidence>
<dbReference type="InterPro" id="IPR037294">
    <property type="entry name" value="ABC_BtuC-like"/>
</dbReference>
<dbReference type="Pfam" id="PF14947">
    <property type="entry name" value="HTH_45"/>
    <property type="match status" value="1"/>
</dbReference>
<feature type="transmembrane region" description="Helical" evidence="9">
    <location>
        <begin position="57"/>
        <end position="76"/>
    </location>
</feature>
<sequence length="364" mass="40360">MMIEVLFVLIVTAMATSLLGVFLVLRGMAMVTDAISHTILLGIVLAFFITNDIRSPWLIVGASLIGLATVYIIELVSKTELVKQDAAIGFVFTALFAIAIILVSKYAGNVHLDLDVVLMGEVIFAPFNRIDILGFSIPNALWQLSIILLINIAFVTLFYKELKVTSFDPKFAYIAGFSVAFMHYALMTLVSVTAVAAFDAVGSILVINFFVAPALTAYLLVRRLEAMIVLTLGFAVLNSVAGYCISFYFDLSVAGTTAFVALGTFMVVFLFNSKGLISSRLQKMQQKKAFSRAMILMLLNEQSNQSLAQKDILTHFNLSTRQFKRHIDRLMRNGYIEKESGTYKLTENGEEFTRSIRLKYELPA</sequence>
<evidence type="ECO:0000313" key="11">
    <source>
        <dbReference type="EMBL" id="MFC3387016.1"/>
    </source>
</evidence>
<dbReference type="Gene3D" id="1.10.3470.10">
    <property type="entry name" value="ABC transporter involved in vitamin B12 uptake, BtuC"/>
    <property type="match status" value="1"/>
</dbReference>